<dbReference type="PANTHER" id="PTHR46136:SF1">
    <property type="entry name" value="TRANSCRIPTION FACTOR GTE11-RELATED"/>
    <property type="match status" value="1"/>
</dbReference>
<dbReference type="InterPro" id="IPR052442">
    <property type="entry name" value="Env_Response_Regulator"/>
</dbReference>
<name>A0ABD3PQY3_9STRA</name>
<feature type="region of interest" description="Disordered" evidence="3">
    <location>
        <begin position="198"/>
        <end position="253"/>
    </location>
</feature>
<feature type="domain" description="Bromo" evidence="4">
    <location>
        <begin position="708"/>
        <end position="780"/>
    </location>
</feature>
<organism evidence="5 6">
    <name type="scientific">Cyclotella cryptica</name>
    <dbReference type="NCBI Taxonomy" id="29204"/>
    <lineage>
        <taxon>Eukaryota</taxon>
        <taxon>Sar</taxon>
        <taxon>Stramenopiles</taxon>
        <taxon>Ochrophyta</taxon>
        <taxon>Bacillariophyta</taxon>
        <taxon>Coscinodiscophyceae</taxon>
        <taxon>Thalassiosirophycidae</taxon>
        <taxon>Stephanodiscales</taxon>
        <taxon>Stephanodiscaceae</taxon>
        <taxon>Cyclotella</taxon>
    </lineage>
</organism>
<evidence type="ECO:0000259" key="4">
    <source>
        <dbReference type="PROSITE" id="PS50014"/>
    </source>
</evidence>
<dbReference type="InterPro" id="IPR001487">
    <property type="entry name" value="Bromodomain"/>
</dbReference>
<reference evidence="5 6" key="1">
    <citation type="journal article" date="2020" name="G3 (Bethesda)">
        <title>Improved Reference Genome for Cyclotella cryptica CCMP332, a Model for Cell Wall Morphogenesis, Salinity Adaptation, and Lipid Production in Diatoms (Bacillariophyta).</title>
        <authorList>
            <person name="Roberts W.R."/>
            <person name="Downey K.M."/>
            <person name="Ruck E.C."/>
            <person name="Traller J.C."/>
            <person name="Alverson A.J."/>
        </authorList>
    </citation>
    <scope>NUCLEOTIDE SEQUENCE [LARGE SCALE GENOMIC DNA]</scope>
    <source>
        <strain evidence="5 6">CCMP332</strain>
    </source>
</reference>
<keyword evidence="6" id="KW-1185">Reference proteome</keyword>
<dbReference type="Pfam" id="PF00439">
    <property type="entry name" value="Bromodomain"/>
    <property type="match status" value="1"/>
</dbReference>
<dbReference type="AlphaFoldDB" id="A0ABD3PQY3"/>
<dbReference type="PRINTS" id="PR00503">
    <property type="entry name" value="BROMODOMAIN"/>
</dbReference>
<comment type="caution">
    <text evidence="5">The sequence shown here is derived from an EMBL/GenBank/DDBJ whole genome shotgun (WGS) entry which is preliminary data.</text>
</comment>
<dbReference type="SMART" id="SM00297">
    <property type="entry name" value="BROMO"/>
    <property type="match status" value="1"/>
</dbReference>
<dbReference type="Gene3D" id="1.20.920.10">
    <property type="entry name" value="Bromodomain-like"/>
    <property type="match status" value="1"/>
</dbReference>
<gene>
    <name evidence="5" type="ORF">HJC23_007689</name>
</gene>
<sequence length="853" mass="95548">MSLRSGQRQRRGPLWGTTAALQKGGAEFRDGRSRCCDGRGQARCEEGGNGKRKGMERRSHTAPGIMLTANNREIRKLNRWIPPASKPTKRPGHLAQQTEGSRLQHQIRGKWKWENSPPHATSNCFALTRAIPPDEDLKELPKDGRYHGTFSLRGKKKSVTESGVKIKFTKEAEPGVFSVKGTGVNKYGTFELVGTATKSKLKDDPRYHQQSSAESENLKSTNKSSAIEAERREEATSVKPPPPTVLPHQRSLPPRKIISQHLGKFALFNEFDYEHICSGGSTVFPKSGKYTGWFDVSADDGSNAKIKICEWDITLKFTENSEGYHNVEGKGRNIYGAYTISGALDSEGIITLFRHCQPRKFKVSNKKSRLTTLATTTPAPGLLNVSRDTKATLPPIPPMEDIQLSFDDVEAPDGSELVPVVQAPLTYGAVSEGIFEITDDGHHYCSGNWAITFEQLLSGTATSDCHFEILPDIAAEDAKTMLERMDRVGAMDHDDRRINIPDSGFPTMLNYETFPIDSVRYMGSFKMRKGILKTTVRDDQIALNGHLVLYRIHPPVLAEPEHIPPDTVSLMAKCRQILRDLQCQENHSIFAVPELDSPEEFIRLVRLVFENARTVNTVSYCIIACGYAAIARRLLAFFNSKIRTVEHVLLVGYHKNKKLTKAELIERRRKEKDATKDSIPPVRLEEDDPEAQRVSLMAKCRQILRDLQGKDVYSIFAIPVDPEALGIPTYFDIIKNPMDLGTIYSRLENGELDSPEEFIRLVRLVFENAVTFNTMPHSFVASTARSLLAFFNSKIRTVECVLDVSHKNKKLTNRNKAQREGCHERFHSTRAGGKSMQVHGTALRQCPHLASGQ</sequence>
<feature type="compositionally biased region" description="Polar residues" evidence="3">
    <location>
        <begin position="208"/>
        <end position="225"/>
    </location>
</feature>
<accession>A0ABD3PQY3</accession>
<evidence type="ECO:0000313" key="5">
    <source>
        <dbReference type="EMBL" id="KAL3790540.1"/>
    </source>
</evidence>
<dbReference type="SUPFAM" id="SSF47370">
    <property type="entry name" value="Bromodomain"/>
    <property type="match status" value="1"/>
</dbReference>
<protein>
    <recommendedName>
        <fullName evidence="4">Bromo domain-containing protein</fullName>
    </recommendedName>
</protein>
<feature type="region of interest" description="Disordered" evidence="3">
    <location>
        <begin position="25"/>
        <end position="58"/>
    </location>
</feature>
<proteinExistence type="predicted"/>
<feature type="region of interest" description="Disordered" evidence="3">
    <location>
        <begin position="82"/>
        <end position="103"/>
    </location>
</feature>
<feature type="compositionally biased region" description="Basic and acidic residues" evidence="3">
    <location>
        <begin position="26"/>
        <end position="49"/>
    </location>
</feature>
<evidence type="ECO:0000313" key="6">
    <source>
        <dbReference type="Proteomes" id="UP001516023"/>
    </source>
</evidence>
<evidence type="ECO:0000256" key="2">
    <source>
        <dbReference type="PROSITE-ProRule" id="PRU00035"/>
    </source>
</evidence>
<dbReference type="PROSITE" id="PS50014">
    <property type="entry name" value="BROMODOMAIN_2"/>
    <property type="match status" value="1"/>
</dbReference>
<evidence type="ECO:0000256" key="1">
    <source>
        <dbReference type="ARBA" id="ARBA00023117"/>
    </source>
</evidence>
<dbReference type="Proteomes" id="UP001516023">
    <property type="component" value="Unassembled WGS sequence"/>
</dbReference>
<keyword evidence="1 2" id="KW-0103">Bromodomain</keyword>
<dbReference type="EMBL" id="JABMIG020000126">
    <property type="protein sequence ID" value="KAL3790540.1"/>
    <property type="molecule type" value="Genomic_DNA"/>
</dbReference>
<dbReference type="InterPro" id="IPR036427">
    <property type="entry name" value="Bromodomain-like_sf"/>
</dbReference>
<dbReference type="PANTHER" id="PTHR46136">
    <property type="entry name" value="TRANSCRIPTION FACTOR GTE8"/>
    <property type="match status" value="1"/>
</dbReference>
<evidence type="ECO:0000256" key="3">
    <source>
        <dbReference type="SAM" id="MobiDB-lite"/>
    </source>
</evidence>